<dbReference type="EMBL" id="JQAZ01000004">
    <property type="protein sequence ID" value="KRN31421.1"/>
    <property type="molecule type" value="Genomic_DNA"/>
</dbReference>
<evidence type="ECO:0000313" key="3">
    <source>
        <dbReference type="Proteomes" id="UP000051645"/>
    </source>
</evidence>
<evidence type="ECO:0000313" key="1">
    <source>
        <dbReference type="EMBL" id="KRN29221.1"/>
    </source>
</evidence>
<dbReference type="OrthoDB" id="2301896at2"/>
<comment type="caution">
    <text evidence="1">The sequence shown here is derived from an EMBL/GenBank/DDBJ whole genome shotgun (WGS) entry which is preliminary data.</text>
</comment>
<dbReference type="PATRIC" id="fig|81857.3.peg.104"/>
<evidence type="ECO:0000313" key="4">
    <source>
        <dbReference type="Proteomes" id="UP000051751"/>
    </source>
</evidence>
<proteinExistence type="predicted"/>
<dbReference type="Proteomes" id="UP000051645">
    <property type="component" value="Unassembled WGS sequence"/>
</dbReference>
<organism evidence="1 4">
    <name type="scientific">Lactobacillus selangorensis</name>
    <dbReference type="NCBI Taxonomy" id="81857"/>
    <lineage>
        <taxon>Bacteria</taxon>
        <taxon>Bacillati</taxon>
        <taxon>Bacillota</taxon>
        <taxon>Bacilli</taxon>
        <taxon>Lactobacillales</taxon>
        <taxon>Lactobacillaceae</taxon>
        <taxon>Lactobacillus</taxon>
    </lineage>
</organism>
<dbReference type="AlphaFoldDB" id="A0A0R2FS72"/>
<dbReference type="Proteomes" id="UP000051751">
    <property type="component" value="Unassembled WGS sequence"/>
</dbReference>
<dbReference type="RefSeq" id="WP_057769706.1">
    <property type="nucleotide sequence ID" value="NZ_JQAT01000001.1"/>
</dbReference>
<dbReference type="EMBL" id="JQAT01000001">
    <property type="protein sequence ID" value="KRN29221.1"/>
    <property type="molecule type" value="Genomic_DNA"/>
</dbReference>
<keyword evidence="3" id="KW-1185">Reference proteome</keyword>
<dbReference type="STRING" id="81857.IV38_GL000101"/>
<evidence type="ECO:0000313" key="2">
    <source>
        <dbReference type="EMBL" id="KRN31421.1"/>
    </source>
</evidence>
<sequence>MAEHYEMGTLFPEIDKKKTVAKVNRFMKTGFPRAVRQAGSSMNDLRSPNYDGMPKGSSGGNAVEETITRRLISQQVVQRVIEAMSHCSSFSRKLLRMLYFNDGDVRDWQVEQKTGYAHTRYEYYKSKALLEFADAYMLDDLHEYL</sequence>
<gene>
    <name evidence="1" type="ORF">IV38_GL000101</name>
    <name evidence="2" type="ORF">IV40_GL001417</name>
</gene>
<dbReference type="NCBIfam" id="TIGR01637">
    <property type="entry name" value="phage_arpU"/>
    <property type="match status" value="1"/>
</dbReference>
<accession>A0A0R2FS72</accession>
<dbReference type="InterPro" id="IPR006524">
    <property type="entry name" value="ArpU-like"/>
</dbReference>
<protein>
    <submittedName>
        <fullName evidence="1">Uncharacterized protein</fullName>
    </submittedName>
</protein>
<reference evidence="3 4" key="1">
    <citation type="journal article" date="2015" name="Genome Announc.">
        <title>Expanding the biotechnology potential of lactobacilli through comparative genomics of 213 strains and associated genera.</title>
        <authorList>
            <person name="Sun Z."/>
            <person name="Harris H.M."/>
            <person name="McCann A."/>
            <person name="Guo C."/>
            <person name="Argimon S."/>
            <person name="Zhang W."/>
            <person name="Yang X."/>
            <person name="Jeffery I.B."/>
            <person name="Cooney J.C."/>
            <person name="Kagawa T.F."/>
            <person name="Liu W."/>
            <person name="Song Y."/>
            <person name="Salvetti E."/>
            <person name="Wrobel A."/>
            <person name="Rasinkangas P."/>
            <person name="Parkhill J."/>
            <person name="Rea M.C."/>
            <person name="O'Sullivan O."/>
            <person name="Ritari J."/>
            <person name="Douillard F.P."/>
            <person name="Paul Ross R."/>
            <person name="Yang R."/>
            <person name="Briner A.E."/>
            <person name="Felis G.E."/>
            <person name="de Vos W.M."/>
            <person name="Barrangou R."/>
            <person name="Klaenhammer T.R."/>
            <person name="Caufield P.W."/>
            <person name="Cui Y."/>
            <person name="Zhang H."/>
            <person name="O'Toole P.W."/>
        </authorList>
    </citation>
    <scope>NUCLEOTIDE SEQUENCE [LARGE SCALE GENOMIC DNA]</scope>
    <source>
        <strain evidence="1 4">ATCC BAA-66</strain>
        <strain evidence="2 3">DSM 13344</strain>
    </source>
</reference>
<name>A0A0R2FS72_9LACO</name>